<evidence type="ECO:0000256" key="4">
    <source>
        <dbReference type="ARBA" id="ARBA00022857"/>
    </source>
</evidence>
<keyword evidence="5" id="KW-0560">Oxidoreductase</keyword>
<proteinExistence type="predicted"/>
<evidence type="ECO:0000256" key="5">
    <source>
        <dbReference type="ARBA" id="ARBA00023002"/>
    </source>
</evidence>
<dbReference type="EMBL" id="WRPP01000001">
    <property type="protein sequence ID" value="MVU76957.1"/>
    <property type="molecule type" value="Genomic_DNA"/>
</dbReference>
<dbReference type="GO" id="GO:0050661">
    <property type="term" value="F:NADP binding"/>
    <property type="evidence" value="ECO:0007669"/>
    <property type="project" value="InterPro"/>
</dbReference>
<comment type="caution">
    <text evidence="7">The sequence shown here is derived from an EMBL/GenBank/DDBJ whole genome shotgun (WGS) entry which is preliminary data.</text>
</comment>
<keyword evidence="8" id="KW-1185">Reference proteome</keyword>
<keyword evidence="2" id="KW-0285">Flavoprotein</keyword>
<dbReference type="GO" id="GO:0010181">
    <property type="term" value="F:FMN binding"/>
    <property type="evidence" value="ECO:0007669"/>
    <property type="project" value="InterPro"/>
</dbReference>
<keyword evidence="3" id="KW-0288">FMN</keyword>
<dbReference type="Proteomes" id="UP000466794">
    <property type="component" value="Unassembled WGS sequence"/>
</dbReference>
<dbReference type="RefSeq" id="WP_157355776.1">
    <property type="nucleotide sequence ID" value="NZ_WRPP01000001.1"/>
</dbReference>
<evidence type="ECO:0000256" key="3">
    <source>
        <dbReference type="ARBA" id="ARBA00022643"/>
    </source>
</evidence>
<dbReference type="GO" id="GO:0003959">
    <property type="term" value="F:NADPH dehydrogenase activity"/>
    <property type="evidence" value="ECO:0007669"/>
    <property type="project" value="InterPro"/>
</dbReference>
<keyword evidence="4" id="KW-0521">NADP</keyword>
<accession>A0A7K1URM6</accession>
<evidence type="ECO:0000313" key="8">
    <source>
        <dbReference type="Proteomes" id="UP000466794"/>
    </source>
</evidence>
<protein>
    <submittedName>
        <fullName evidence="7">12-oxophytodienoate reductase</fullName>
    </submittedName>
</protein>
<dbReference type="InterPro" id="IPR013785">
    <property type="entry name" value="Aldolase_TIM"/>
</dbReference>
<dbReference type="Pfam" id="PF00724">
    <property type="entry name" value="Oxidored_FMN"/>
    <property type="match status" value="2"/>
</dbReference>
<comment type="cofactor">
    <cofactor evidence="1">
        <name>FMN</name>
        <dbReference type="ChEBI" id="CHEBI:58210"/>
    </cofactor>
</comment>
<evidence type="ECO:0000313" key="7">
    <source>
        <dbReference type="EMBL" id="MVU76957.1"/>
    </source>
</evidence>
<dbReference type="SUPFAM" id="SSF51395">
    <property type="entry name" value="FMN-linked oxidoreductases"/>
    <property type="match status" value="1"/>
</dbReference>
<evidence type="ECO:0000259" key="6">
    <source>
        <dbReference type="Pfam" id="PF00724"/>
    </source>
</evidence>
<feature type="domain" description="NADH:flavin oxidoreductase/NADH oxidase N-terminal" evidence="6">
    <location>
        <begin position="14"/>
        <end position="118"/>
    </location>
</feature>
<dbReference type="InterPro" id="IPR001155">
    <property type="entry name" value="OxRdtase_FMN_N"/>
</dbReference>
<sequence>MRNTLEEEVDVSGLFGPAAVGAVAVRNRFAMAPLSRYAARSGVPAPELGEFYRRRAAGGVGLIISEGIAVGEGGGADGSGVAGIQEGRAEAGWREIVAAVHTEGVPIFAQLMHGGAGVVESERTVADYVAAAGQARRAGFDGIEIHGAHGMLPARAGFVAELVGAVAEAVGPAVPIGYRFSQWEVGRYDERMARTPAALEAVLRPLVEAGVAVFHPSTRRFDEPEFPELGGAGGELGLAGWTKVLTGRPVITVGSIGLSKVGEAAMSLRPLVRRFERGEFDIAAVGRAVLANPDFVELVRDGRTGELVPYDEDKHKSTLE</sequence>
<dbReference type="AlphaFoldDB" id="A0A7K1URM6"/>
<gene>
    <name evidence="7" type="ORF">GPX89_06820</name>
</gene>
<dbReference type="InterPro" id="IPR044152">
    <property type="entry name" value="YqjM-like"/>
</dbReference>
<dbReference type="Gene3D" id="3.20.20.70">
    <property type="entry name" value="Aldolase class I"/>
    <property type="match status" value="3"/>
</dbReference>
<organism evidence="7 8">
    <name type="scientific">Nocardia terrae</name>
    <dbReference type="NCBI Taxonomy" id="2675851"/>
    <lineage>
        <taxon>Bacteria</taxon>
        <taxon>Bacillati</taxon>
        <taxon>Actinomycetota</taxon>
        <taxon>Actinomycetes</taxon>
        <taxon>Mycobacteriales</taxon>
        <taxon>Nocardiaceae</taxon>
        <taxon>Nocardia</taxon>
    </lineage>
</organism>
<name>A0A7K1URM6_9NOCA</name>
<evidence type="ECO:0000256" key="1">
    <source>
        <dbReference type="ARBA" id="ARBA00001917"/>
    </source>
</evidence>
<evidence type="ECO:0000256" key="2">
    <source>
        <dbReference type="ARBA" id="ARBA00022630"/>
    </source>
</evidence>
<feature type="domain" description="NADH:flavin oxidoreductase/NADH oxidase N-terminal" evidence="6">
    <location>
        <begin position="154"/>
        <end position="304"/>
    </location>
</feature>
<reference evidence="7 8" key="1">
    <citation type="submission" date="2019-12" db="EMBL/GenBank/DDBJ databases">
        <title>Nocardia sp. nov. ET3-3 isolated from soil.</title>
        <authorList>
            <person name="Kanchanasin P."/>
            <person name="Tanasupawat S."/>
            <person name="Yuki M."/>
            <person name="Kudo T."/>
        </authorList>
    </citation>
    <scope>NUCLEOTIDE SEQUENCE [LARGE SCALE GENOMIC DNA]</scope>
    <source>
        <strain evidence="7 8">ET3-3</strain>
    </source>
</reference>
<dbReference type="PANTHER" id="PTHR43303">
    <property type="entry name" value="NADPH DEHYDROGENASE C23G7.10C-RELATED"/>
    <property type="match status" value="1"/>
</dbReference>
<dbReference type="PANTHER" id="PTHR43303:SF4">
    <property type="entry name" value="NADPH DEHYDROGENASE C23G7.10C-RELATED"/>
    <property type="match status" value="1"/>
</dbReference>